<evidence type="ECO:0000259" key="1">
    <source>
        <dbReference type="SMART" id="SM00563"/>
    </source>
</evidence>
<proteinExistence type="predicted"/>
<reference evidence="2" key="2">
    <citation type="submission" date="2021-04" db="EMBL/GenBank/DDBJ databases">
        <authorList>
            <person name="Gilroy R."/>
        </authorList>
    </citation>
    <scope>NUCLEOTIDE SEQUENCE</scope>
    <source>
        <strain evidence="2">ChiHecec2B26-12326</strain>
    </source>
</reference>
<dbReference type="GO" id="GO:0016746">
    <property type="term" value="F:acyltransferase activity"/>
    <property type="evidence" value="ECO:0007669"/>
    <property type="project" value="UniProtKB-KW"/>
</dbReference>
<dbReference type="InterPro" id="IPR002123">
    <property type="entry name" value="Plipid/glycerol_acylTrfase"/>
</dbReference>
<dbReference type="Pfam" id="PF19576">
    <property type="entry name" value="Acyltransf_2"/>
    <property type="match status" value="1"/>
</dbReference>
<keyword evidence="2" id="KW-0808">Transferase</keyword>
<comment type="caution">
    <text evidence="2">The sequence shown here is derived from an EMBL/GenBank/DDBJ whole genome shotgun (WGS) entry which is preliminary data.</text>
</comment>
<accession>A0A9D2BR41</accession>
<dbReference type="Proteomes" id="UP000823847">
    <property type="component" value="Unassembled WGS sequence"/>
</dbReference>
<sequence length="275" mass="31871">MRKNVMDIDDLREMVPFFKGRFGTWVGKLLLRWLRIDWVNTAHGRSAHLRGAAFTSALLRDPLIDLRYEIHNEERLERLPEGAFVTVSNHPIGSLDGIILIDILAARRPDFKVMVNGVLTKIWAMEDNFISVVPDSRKRGANPANINGVRLSLQRLREGHPMGFFPAGAISFFNWKAWRVKDLPWTHSVIRLIRKSKAPIYPVYFDFRNSFFFYLLGCVSWQIRTLRIPAEVFNKRGRKVDVYIGEPVSPEEVAAIPDDKDLAEFLYERTYQAKR</sequence>
<name>A0A9D2BR41_9BACT</name>
<evidence type="ECO:0000313" key="3">
    <source>
        <dbReference type="Proteomes" id="UP000823847"/>
    </source>
</evidence>
<evidence type="ECO:0000313" key="2">
    <source>
        <dbReference type="EMBL" id="HIX86726.1"/>
    </source>
</evidence>
<keyword evidence="2" id="KW-0012">Acyltransferase</keyword>
<dbReference type="CDD" id="cd07986">
    <property type="entry name" value="LPLAT_ACT14924-like"/>
    <property type="match status" value="1"/>
</dbReference>
<dbReference type="AlphaFoldDB" id="A0A9D2BR41"/>
<protein>
    <submittedName>
        <fullName evidence="2">Lysophospholipid acyltransferase family protein</fullName>
    </submittedName>
</protein>
<dbReference type="SMART" id="SM00563">
    <property type="entry name" value="PlsC"/>
    <property type="match status" value="1"/>
</dbReference>
<reference evidence="2" key="1">
    <citation type="journal article" date="2021" name="PeerJ">
        <title>Extensive microbial diversity within the chicken gut microbiome revealed by metagenomics and culture.</title>
        <authorList>
            <person name="Gilroy R."/>
            <person name="Ravi A."/>
            <person name="Getino M."/>
            <person name="Pursley I."/>
            <person name="Horton D.L."/>
            <person name="Alikhan N.F."/>
            <person name="Baker D."/>
            <person name="Gharbi K."/>
            <person name="Hall N."/>
            <person name="Watson M."/>
            <person name="Adriaenssens E.M."/>
            <person name="Foster-Nyarko E."/>
            <person name="Jarju S."/>
            <person name="Secka A."/>
            <person name="Antonio M."/>
            <person name="Oren A."/>
            <person name="Chaudhuri R.R."/>
            <person name="La Ragione R."/>
            <person name="Hildebrand F."/>
            <person name="Pallen M.J."/>
        </authorList>
    </citation>
    <scope>NUCLEOTIDE SEQUENCE</scope>
    <source>
        <strain evidence="2">ChiHecec2B26-12326</strain>
    </source>
</reference>
<organism evidence="2 3">
    <name type="scientific">Candidatus Parabacteroides intestinigallinarum</name>
    <dbReference type="NCBI Taxonomy" id="2838722"/>
    <lineage>
        <taxon>Bacteria</taxon>
        <taxon>Pseudomonadati</taxon>
        <taxon>Bacteroidota</taxon>
        <taxon>Bacteroidia</taxon>
        <taxon>Bacteroidales</taxon>
        <taxon>Tannerellaceae</taxon>
        <taxon>Parabacteroides</taxon>
    </lineage>
</organism>
<dbReference type="InterPro" id="IPR045746">
    <property type="entry name" value="ACT14924-like_Acyltransf_dom"/>
</dbReference>
<dbReference type="EMBL" id="DXEN01000068">
    <property type="protein sequence ID" value="HIX86726.1"/>
    <property type="molecule type" value="Genomic_DNA"/>
</dbReference>
<gene>
    <name evidence="2" type="ORF">H9848_09005</name>
</gene>
<feature type="domain" description="Phospholipid/glycerol acyltransferase" evidence="1">
    <location>
        <begin position="84"/>
        <end position="208"/>
    </location>
</feature>